<protein>
    <recommendedName>
        <fullName evidence="3">Peptidase metallopeptidase domain-containing protein</fullName>
    </recommendedName>
</protein>
<evidence type="ECO:0000313" key="2">
    <source>
        <dbReference type="Proteomes" id="UP000001422"/>
    </source>
</evidence>
<dbReference type="SUPFAM" id="SSF141072">
    <property type="entry name" value="CalX-like"/>
    <property type="match status" value="1"/>
</dbReference>
<gene>
    <name evidence="1" type="ordered locus">SYNW2352</name>
</gene>
<dbReference type="Proteomes" id="UP000001422">
    <property type="component" value="Chromosome"/>
</dbReference>
<dbReference type="InterPro" id="IPR038081">
    <property type="entry name" value="CalX-like_sf"/>
</dbReference>
<dbReference type="InterPro" id="IPR024079">
    <property type="entry name" value="MetalloPept_cat_dom_sf"/>
</dbReference>
<dbReference type="EMBL" id="BX569695">
    <property type="protein sequence ID" value="CAE08867.1"/>
    <property type="molecule type" value="Genomic_DNA"/>
</dbReference>
<evidence type="ECO:0008006" key="3">
    <source>
        <dbReference type="Google" id="ProtNLM"/>
    </source>
</evidence>
<dbReference type="eggNOG" id="COG0810">
    <property type="taxonomic scope" value="Bacteria"/>
</dbReference>
<evidence type="ECO:0000313" key="1">
    <source>
        <dbReference type="EMBL" id="CAE08867.1"/>
    </source>
</evidence>
<dbReference type="GO" id="GO:0008237">
    <property type="term" value="F:metallopeptidase activity"/>
    <property type="evidence" value="ECO:0007669"/>
    <property type="project" value="InterPro"/>
</dbReference>
<sequence length="628" mass="68408">MSGKYYLKPLSKYSKKNAKKENKFSSFSPDEDLLLIDYEAFGVPATASVYVASLKRDFKKSKKSDAEFIYYAKSGRLFFNENGVVKGFGKGGVVGLFQKSASLNSSNFLFSDEVPPPPEPVTTLEPITPPEPITLPEPVTPAPPTAPKDGLFANGPRPPQLSVQDFSGAISVGGEVDRFPVSSSTGDVVKLSVDAAEDTNPLVRLVDAGGRVLDPAVAYNGNSASTSGYRAKSDAMFAEVYAQHSFTGSYTLQVEGYEADVALRSIPQDLLIVLDQEVMDTADHYASLYLYSDDGLIYVSFGSGLTAETKRWWEDVLAATDGLIEPEFVIVPQDHPKSQLVLNQTSASEVSDGAAGIYQSPSTTWSELADESQYNYRRVEQQGTINLSAGAYTQASRYAGSREAGWKSTAFHEFGHALGLEHPHDDSDGDVDADIDTNGTVMSYVKEQDADGDPGYTDLDIRALQFVYGSESGVSTPSPLVDSPLLIESREFDLSQRWKAPKLLADWVGGDRVVEPRSGLETKILQLTREDGDVSNASRIWLDFTFSPDTKNWDSLEGYSEDFHDVLVLGNSVTFEPGEATALFELPVVAGSQAEGEEWVDVVVRPEYPSHYSDIPLDSLRLTIIDAL</sequence>
<accession>Q7U3S7</accession>
<dbReference type="Gene3D" id="3.40.390.10">
    <property type="entry name" value="Collagenase (Catalytic Domain)"/>
    <property type="match status" value="1"/>
</dbReference>
<dbReference type="HOGENOM" id="CLU_435402_0_0_3"/>
<dbReference type="AlphaFoldDB" id="Q7U3S7"/>
<dbReference type="Gene3D" id="2.60.120.380">
    <property type="match status" value="1"/>
</dbReference>
<dbReference type="RefSeq" id="WP_011129205.1">
    <property type="nucleotide sequence ID" value="NC_005070.1"/>
</dbReference>
<dbReference type="SUPFAM" id="SSF55486">
    <property type="entry name" value="Metalloproteases ('zincins'), catalytic domain"/>
    <property type="match status" value="1"/>
</dbReference>
<keyword evidence="2" id="KW-1185">Reference proteome</keyword>
<proteinExistence type="predicted"/>
<dbReference type="KEGG" id="syw:SYNW2352"/>
<name>Q7U3S7_PARMW</name>
<organism evidence="1 2">
    <name type="scientific">Parasynechococcus marenigrum (strain WH8102)</name>
    <dbReference type="NCBI Taxonomy" id="84588"/>
    <lineage>
        <taxon>Bacteria</taxon>
        <taxon>Bacillati</taxon>
        <taxon>Cyanobacteriota</taxon>
        <taxon>Cyanophyceae</taxon>
        <taxon>Synechococcales</taxon>
        <taxon>Prochlorococcaceae</taxon>
        <taxon>Parasynechococcus</taxon>
        <taxon>Parasynechococcus marenigrum</taxon>
    </lineage>
</organism>
<dbReference type="STRING" id="84588.SYNW2352"/>
<reference evidence="1 2" key="1">
    <citation type="journal article" date="2003" name="Nature">
        <title>The genome of a motile marine Synechococcus.</title>
        <authorList>
            <person name="Palenik B."/>
            <person name="Brahamsha B."/>
            <person name="Larimer F."/>
            <person name="Land M."/>
            <person name="Hauser L."/>
            <person name="Chain P."/>
            <person name="Lamerdin J."/>
            <person name="Regala W."/>
            <person name="Allen E.A."/>
            <person name="McCarren J."/>
            <person name="Paulsen I."/>
            <person name="Dufresne A."/>
            <person name="Partensky F."/>
            <person name="Webb E."/>
            <person name="Waterbury J."/>
        </authorList>
    </citation>
    <scope>NUCLEOTIDE SEQUENCE [LARGE SCALE GENOMIC DNA]</scope>
    <source>
        <strain evidence="1 2">WH8102</strain>
    </source>
</reference>